<evidence type="ECO:0000313" key="2">
    <source>
        <dbReference type="EMBL" id="CCD73483.1"/>
    </source>
</evidence>
<dbReference type="Bgee" id="WBGene00021837">
    <property type="expression patterns" value="Expressed in material anatomical entity and 3 other cell types or tissues"/>
</dbReference>
<accession>Q7Z147</accession>
<name>Q7Z147_CAEEL</name>
<dbReference type="UCSC" id="Y54E10BL.1">
    <property type="organism name" value="c. elegans"/>
</dbReference>
<dbReference type="HOGENOM" id="CLU_2442841_0_0_1"/>
<dbReference type="AlphaFoldDB" id="Q7Z147"/>
<dbReference type="EMBL" id="BX284601">
    <property type="protein sequence ID" value="CCD73483.1"/>
    <property type="molecule type" value="Genomic_DNA"/>
</dbReference>
<proteinExistence type="predicted"/>
<evidence type="ECO:0000256" key="1">
    <source>
        <dbReference type="SAM" id="MobiDB-lite"/>
    </source>
</evidence>
<gene>
    <name evidence="2" type="ORF">CELE_Y54E10BL.1</name>
    <name evidence="2" type="ORF">Y54E10BL.1</name>
</gene>
<dbReference type="InParanoid" id="Q7Z147"/>
<dbReference type="PaxDb" id="6239-Y54E10BL.1"/>
<reference evidence="2" key="3">
    <citation type="submission" date="2020-10" db="EMBL/GenBank/DDBJ databases">
        <authorList>
            <consortium name="WormBase Consortium"/>
            <person name="WormBase"/>
        </authorList>
    </citation>
    <scope>NUCLEOTIDE SEQUENCE</scope>
    <source>
        <strain evidence="2">Bristol N2</strain>
    </source>
</reference>
<organism evidence="2">
    <name type="scientific">Caenorhabditis elegans</name>
    <dbReference type="NCBI Taxonomy" id="6239"/>
    <lineage>
        <taxon>Eukaryota</taxon>
        <taxon>Metazoa</taxon>
        <taxon>Ecdysozoa</taxon>
        <taxon>Nematoda</taxon>
        <taxon>Chromadorea</taxon>
        <taxon>Rhabditida</taxon>
        <taxon>Rhabditina</taxon>
        <taxon>Rhabditomorpha</taxon>
        <taxon>Rhabditoidea</taxon>
        <taxon>Rhabditidae</taxon>
        <taxon>Peloderinae</taxon>
        <taxon>Caenorhabditis</taxon>
    </lineage>
</organism>
<sequence>MTSFLLDDLLNMFSQEPLERRTSRCWEEGRSFRITRIIRTIGRAWSTSPRRRASRIPGLCEHCPPASSGTARNHRKVGESGDPGSPGRAS</sequence>
<feature type="region of interest" description="Disordered" evidence="1">
    <location>
        <begin position="56"/>
        <end position="90"/>
    </location>
</feature>
<protein>
    <submittedName>
        <fullName evidence="2">Uncharacterized protein</fullName>
    </submittedName>
</protein>
<reference evidence="2" key="1">
    <citation type="journal article" date="1998" name="Science, e1252229">
        <title>Genome sequence of the nematode C. elegans: a platform for investigating biology.</title>
        <authorList>
            <consortium name="The C. elegans sequencing consortium"/>
            <person name="Sulson J.E."/>
            <person name="Waterston R."/>
        </authorList>
    </citation>
    <scope>NUCLEOTIDE SEQUENCE</scope>
    <source>
        <strain evidence="2">Bristol N2</strain>
    </source>
</reference>
<reference evidence="2" key="2">
    <citation type="submission" date="2003-03" db="EMBL/GenBank/DDBJ databases">
        <authorList>
            <person name="Sulson J.E."/>
            <person name="Waterston R."/>
        </authorList>
    </citation>
    <scope>NUCLEOTIDE SEQUENCE</scope>
    <source>
        <strain evidence="2">Bristol N2</strain>
    </source>
</reference>